<evidence type="ECO:0000313" key="1">
    <source>
        <dbReference type="EMBL" id="KNC86847.1"/>
    </source>
</evidence>
<protein>
    <submittedName>
        <fullName evidence="1">Uncharacterized protein</fullName>
    </submittedName>
</protein>
<gene>
    <name evidence="1" type="ORF">SARC_01040</name>
</gene>
<dbReference type="RefSeq" id="XP_014160749.1">
    <property type="nucleotide sequence ID" value="XM_014305274.1"/>
</dbReference>
<dbReference type="Proteomes" id="UP000054560">
    <property type="component" value="Unassembled WGS sequence"/>
</dbReference>
<sequence>MLHPKYVEQAILHVPYMYVNEVLLPALPNKVTAATATTTEPAEDITSLVTGVSQESVDGSQGQRPYMQAPIDDTQYNTCVALLPPPSMNFTTTMTTRSYISMTRTTHATSPVEEDADQHIATYAVE</sequence>
<accession>A0A0L0GCV3</accession>
<dbReference type="GeneID" id="25901544"/>
<evidence type="ECO:0000313" key="2">
    <source>
        <dbReference type="Proteomes" id="UP000054560"/>
    </source>
</evidence>
<name>A0A0L0GCV3_9EUKA</name>
<keyword evidence="2" id="KW-1185">Reference proteome</keyword>
<dbReference type="AlphaFoldDB" id="A0A0L0GCV3"/>
<proteinExistence type="predicted"/>
<organism evidence="1 2">
    <name type="scientific">Sphaeroforma arctica JP610</name>
    <dbReference type="NCBI Taxonomy" id="667725"/>
    <lineage>
        <taxon>Eukaryota</taxon>
        <taxon>Ichthyosporea</taxon>
        <taxon>Ichthyophonida</taxon>
        <taxon>Sphaeroforma</taxon>
    </lineage>
</organism>
<dbReference type="EMBL" id="KQ241633">
    <property type="protein sequence ID" value="KNC86847.1"/>
    <property type="molecule type" value="Genomic_DNA"/>
</dbReference>
<reference evidence="1 2" key="1">
    <citation type="submission" date="2011-02" db="EMBL/GenBank/DDBJ databases">
        <title>The Genome Sequence of Sphaeroforma arctica JP610.</title>
        <authorList>
            <consortium name="The Broad Institute Genome Sequencing Platform"/>
            <person name="Russ C."/>
            <person name="Cuomo C."/>
            <person name="Young S.K."/>
            <person name="Zeng Q."/>
            <person name="Gargeya S."/>
            <person name="Alvarado L."/>
            <person name="Berlin A."/>
            <person name="Chapman S.B."/>
            <person name="Chen Z."/>
            <person name="Freedman E."/>
            <person name="Gellesch M."/>
            <person name="Goldberg J."/>
            <person name="Griggs A."/>
            <person name="Gujja S."/>
            <person name="Heilman E."/>
            <person name="Heiman D."/>
            <person name="Howarth C."/>
            <person name="Mehta T."/>
            <person name="Neiman D."/>
            <person name="Pearson M."/>
            <person name="Roberts A."/>
            <person name="Saif S."/>
            <person name="Shea T."/>
            <person name="Shenoy N."/>
            <person name="Sisk P."/>
            <person name="Stolte C."/>
            <person name="Sykes S."/>
            <person name="White J."/>
            <person name="Yandava C."/>
            <person name="Burger G."/>
            <person name="Gray M.W."/>
            <person name="Holland P.W.H."/>
            <person name="King N."/>
            <person name="Lang F.B.F."/>
            <person name="Roger A.J."/>
            <person name="Ruiz-Trillo I."/>
            <person name="Haas B."/>
            <person name="Nusbaum C."/>
            <person name="Birren B."/>
        </authorList>
    </citation>
    <scope>NUCLEOTIDE SEQUENCE [LARGE SCALE GENOMIC DNA]</scope>
    <source>
        <strain evidence="1 2">JP610</strain>
    </source>
</reference>